<dbReference type="Proteomes" id="UP000799437">
    <property type="component" value="Unassembled WGS sequence"/>
</dbReference>
<proteinExistence type="predicted"/>
<protein>
    <submittedName>
        <fullName evidence="1">Uncharacterized protein</fullName>
    </submittedName>
</protein>
<dbReference type="RefSeq" id="XP_033595360.1">
    <property type="nucleotide sequence ID" value="XM_033745886.1"/>
</dbReference>
<keyword evidence="2" id="KW-1185">Reference proteome</keyword>
<evidence type="ECO:0000313" key="2">
    <source>
        <dbReference type="Proteomes" id="UP000799437"/>
    </source>
</evidence>
<reference evidence="1" key="1">
    <citation type="journal article" date="2020" name="Stud. Mycol.">
        <title>101 Dothideomycetes genomes: a test case for predicting lifestyles and emergence of pathogens.</title>
        <authorList>
            <person name="Haridas S."/>
            <person name="Albert R."/>
            <person name="Binder M."/>
            <person name="Bloem J."/>
            <person name="Labutti K."/>
            <person name="Salamov A."/>
            <person name="Andreopoulos B."/>
            <person name="Baker S."/>
            <person name="Barry K."/>
            <person name="Bills G."/>
            <person name="Bluhm B."/>
            <person name="Cannon C."/>
            <person name="Castanera R."/>
            <person name="Culley D."/>
            <person name="Daum C."/>
            <person name="Ezra D."/>
            <person name="Gonzalez J."/>
            <person name="Henrissat B."/>
            <person name="Kuo A."/>
            <person name="Liang C."/>
            <person name="Lipzen A."/>
            <person name="Lutzoni F."/>
            <person name="Magnuson J."/>
            <person name="Mondo S."/>
            <person name="Nolan M."/>
            <person name="Ohm R."/>
            <person name="Pangilinan J."/>
            <person name="Park H.-J."/>
            <person name="Ramirez L."/>
            <person name="Alfaro M."/>
            <person name="Sun H."/>
            <person name="Tritt A."/>
            <person name="Yoshinaga Y."/>
            <person name="Zwiers L.-H."/>
            <person name="Turgeon B."/>
            <person name="Goodwin S."/>
            <person name="Spatafora J."/>
            <person name="Crous P."/>
            <person name="Grigoriev I."/>
        </authorList>
    </citation>
    <scope>NUCLEOTIDE SEQUENCE</scope>
    <source>
        <strain evidence="1">CBS 121739</strain>
    </source>
</reference>
<dbReference type="EMBL" id="ML996590">
    <property type="protein sequence ID" value="KAF2752909.1"/>
    <property type="molecule type" value="Genomic_DNA"/>
</dbReference>
<dbReference type="AlphaFoldDB" id="A0A6A6VSQ4"/>
<accession>A0A6A6VSQ4</accession>
<sequence length="113" mass="12436">MEDDVAISNTGAVMTTDIDNLPINIVVPSEAYLRLPLEYTEKENVEDTKMEDDAANTNIRVVSKIDTNIRVVSKIVLDTNIRVVSKIDAPMITDIDNSPTNAVVPLDTGETYL</sequence>
<dbReference type="GeneID" id="54486940"/>
<organism evidence="1 2">
    <name type="scientific">Pseudovirgaria hyperparasitica</name>
    <dbReference type="NCBI Taxonomy" id="470096"/>
    <lineage>
        <taxon>Eukaryota</taxon>
        <taxon>Fungi</taxon>
        <taxon>Dikarya</taxon>
        <taxon>Ascomycota</taxon>
        <taxon>Pezizomycotina</taxon>
        <taxon>Dothideomycetes</taxon>
        <taxon>Dothideomycetes incertae sedis</taxon>
        <taxon>Acrospermales</taxon>
        <taxon>Acrospermaceae</taxon>
        <taxon>Pseudovirgaria</taxon>
    </lineage>
</organism>
<gene>
    <name evidence="1" type="ORF">EJ05DRAFT_490515</name>
</gene>
<name>A0A6A6VSQ4_9PEZI</name>
<evidence type="ECO:0000313" key="1">
    <source>
        <dbReference type="EMBL" id="KAF2752909.1"/>
    </source>
</evidence>